<organism evidence="1 2">
    <name type="scientific">Nocardia bhagyanarayanae</name>
    <dbReference type="NCBI Taxonomy" id="1215925"/>
    <lineage>
        <taxon>Bacteria</taxon>
        <taxon>Bacillati</taxon>
        <taxon>Actinomycetota</taxon>
        <taxon>Actinomycetes</taxon>
        <taxon>Mycobacteriales</taxon>
        <taxon>Nocardiaceae</taxon>
        <taxon>Nocardia</taxon>
    </lineage>
</organism>
<dbReference type="AlphaFoldDB" id="A0A543FFQ5"/>
<evidence type="ECO:0000313" key="2">
    <source>
        <dbReference type="Proteomes" id="UP000316331"/>
    </source>
</evidence>
<keyword evidence="2" id="KW-1185">Reference proteome</keyword>
<reference evidence="1 2" key="1">
    <citation type="submission" date="2019-06" db="EMBL/GenBank/DDBJ databases">
        <title>Sequencing the genomes of 1000 actinobacteria strains.</title>
        <authorList>
            <person name="Klenk H.-P."/>
        </authorList>
    </citation>
    <scope>NUCLEOTIDE SEQUENCE [LARGE SCALE GENOMIC DNA]</scope>
    <source>
        <strain evidence="1 2">DSM 103495</strain>
    </source>
</reference>
<proteinExistence type="predicted"/>
<dbReference type="Proteomes" id="UP000316331">
    <property type="component" value="Unassembled WGS sequence"/>
</dbReference>
<accession>A0A543FFQ5</accession>
<protein>
    <submittedName>
        <fullName evidence="1">Uncharacterized protein</fullName>
    </submittedName>
</protein>
<gene>
    <name evidence="1" type="ORF">FB390_4393</name>
</gene>
<name>A0A543FFQ5_9NOCA</name>
<comment type="caution">
    <text evidence="1">The sequence shown here is derived from an EMBL/GenBank/DDBJ whole genome shotgun (WGS) entry which is preliminary data.</text>
</comment>
<sequence length="311" mass="34464">MSRGSVASSVRGRDLPIRQATALRRVQDLAADAARVRKTIETAEATNPRAAAQLDRTVHARQEAEYDAVRAGAPRAWIALAREWGRTGRCWSQRNMFPPMPWDPQRQTPSRISTDRGSMIEMVALTVVREHRLAARGITTEPDPAAAEGLRRNLNALWSRAHISAAVQAMHAGRERPPPWRISDGTWRAAIEKYRDYNLQDLDALWRDYTTPRIADRVRNSMASLRRAARAAAVPPLGQDPSPANVLFGRARYIAYETLSSPTEDGIGTANAIHAAWLGPDTCTAWDEPEIPDTETSQTGVHYECASGAER</sequence>
<evidence type="ECO:0000313" key="1">
    <source>
        <dbReference type="EMBL" id="TQM32698.1"/>
    </source>
</evidence>
<dbReference type="EMBL" id="VFPG01000001">
    <property type="protein sequence ID" value="TQM32698.1"/>
    <property type="molecule type" value="Genomic_DNA"/>
</dbReference>